<dbReference type="GO" id="GO:0043041">
    <property type="term" value="P:amino acid activation for nonribosomal peptide biosynthetic process"/>
    <property type="evidence" value="ECO:0007669"/>
    <property type="project" value="TreeGrafter"/>
</dbReference>
<reference evidence="4" key="1">
    <citation type="submission" date="2008-03" db="EMBL/GenBank/DDBJ databases">
        <title>Diversity of non-ribosomal peptide synthetase genes in Streptomyces preserved at NBRC.</title>
        <authorList>
            <person name="Komaki H."/>
            <person name="Tamura T."/>
            <person name="Otoguro M."/>
            <person name="Nakashima T."/>
            <person name="Harayama S."/>
        </authorList>
    </citation>
    <scope>NUCLEOTIDE SEQUENCE</scope>
    <source>
        <strain evidence="4">NBRC 13796</strain>
    </source>
</reference>
<organism evidence="4">
    <name type="scientific">Streptomyces ribosidificus</name>
    <dbReference type="NCBI Taxonomy" id="80859"/>
    <lineage>
        <taxon>Bacteria</taxon>
        <taxon>Bacillati</taxon>
        <taxon>Actinomycetota</taxon>
        <taxon>Actinomycetes</taxon>
        <taxon>Kitasatosporales</taxon>
        <taxon>Streptomycetaceae</taxon>
        <taxon>Streptomyces</taxon>
    </lineage>
</organism>
<dbReference type="AlphaFoldDB" id="C4TE33"/>
<name>C4TE33_STRRI</name>
<evidence type="ECO:0000259" key="3">
    <source>
        <dbReference type="Pfam" id="PF00501"/>
    </source>
</evidence>
<dbReference type="SUPFAM" id="SSF56801">
    <property type="entry name" value="Acetyl-CoA synthetase-like"/>
    <property type="match status" value="1"/>
</dbReference>
<dbReference type="Gene3D" id="3.40.50.12780">
    <property type="entry name" value="N-terminal domain of ligase-like"/>
    <property type="match status" value="1"/>
</dbReference>
<protein>
    <submittedName>
        <fullName evidence="4">Non-ribosomal peptide synthetase</fullName>
    </submittedName>
</protein>
<keyword evidence="1" id="KW-0596">Phosphopantetheine</keyword>
<dbReference type="FunFam" id="2.30.38.10:FF:000001">
    <property type="entry name" value="Non-ribosomal peptide synthetase PvdI"/>
    <property type="match status" value="1"/>
</dbReference>
<dbReference type="Pfam" id="PF00501">
    <property type="entry name" value="AMP-binding"/>
    <property type="match status" value="1"/>
</dbReference>
<dbReference type="GO" id="GO:0044550">
    <property type="term" value="P:secondary metabolite biosynthetic process"/>
    <property type="evidence" value="ECO:0007669"/>
    <property type="project" value="TreeGrafter"/>
</dbReference>
<dbReference type="InterPro" id="IPR042099">
    <property type="entry name" value="ANL_N_sf"/>
</dbReference>
<dbReference type="EMBL" id="AB432482">
    <property type="protein sequence ID" value="BAH68519.1"/>
    <property type="molecule type" value="Genomic_DNA"/>
</dbReference>
<dbReference type="PANTHER" id="PTHR45527:SF1">
    <property type="entry name" value="FATTY ACID SYNTHASE"/>
    <property type="match status" value="1"/>
</dbReference>
<evidence type="ECO:0000313" key="4">
    <source>
        <dbReference type="EMBL" id="BAH68519.1"/>
    </source>
</evidence>
<proteinExistence type="predicted"/>
<dbReference type="GO" id="GO:0005737">
    <property type="term" value="C:cytoplasm"/>
    <property type="evidence" value="ECO:0007669"/>
    <property type="project" value="TreeGrafter"/>
</dbReference>
<keyword evidence="2" id="KW-0597">Phosphoprotein</keyword>
<feature type="non-terminal residue" evidence="4">
    <location>
        <position position="236"/>
    </location>
</feature>
<evidence type="ECO:0000256" key="1">
    <source>
        <dbReference type="ARBA" id="ARBA00022450"/>
    </source>
</evidence>
<evidence type="ECO:0000256" key="2">
    <source>
        <dbReference type="ARBA" id="ARBA00022553"/>
    </source>
</evidence>
<feature type="non-terminal residue" evidence="4">
    <location>
        <position position="1"/>
    </location>
</feature>
<accession>C4TE33</accession>
<sequence>VVVSHTNVVDLAAWAREDLGADRLAHVLATTSFTFDVSVFELLIPLTLGGTVELVPDLLSAAGDPRLLRSGGLLSAVPSVLSSMLTAHEPVDGSEPGTIILAGEALSAQLLAAAHARLPEARIANIYGPTEATVYSTAWYSDGKPRTSSVPIGSPVPNSQAFVLDAGLGLVPVGVVGELYVAGRGVARGYWGRAGLTAERFVACPFGAAGSRMYRTGDLVRWNAAGSLEFCGRADD</sequence>
<dbReference type="PANTHER" id="PTHR45527">
    <property type="entry name" value="NONRIBOSOMAL PEPTIDE SYNTHETASE"/>
    <property type="match status" value="1"/>
</dbReference>
<feature type="domain" description="AMP-dependent synthetase/ligase" evidence="3">
    <location>
        <begin position="1"/>
        <end position="191"/>
    </location>
</feature>
<dbReference type="GO" id="GO:0031177">
    <property type="term" value="F:phosphopantetheine binding"/>
    <property type="evidence" value="ECO:0007669"/>
    <property type="project" value="TreeGrafter"/>
</dbReference>
<dbReference type="InterPro" id="IPR000873">
    <property type="entry name" value="AMP-dep_synth/lig_dom"/>
</dbReference>